<comment type="caution">
    <text evidence="2">The sequence shown here is derived from an EMBL/GenBank/DDBJ whole genome shotgun (WGS) entry which is preliminary data.</text>
</comment>
<dbReference type="KEGG" id="rry:C1O28_07405"/>
<dbReference type="RefSeq" id="WP_097165703.1">
    <property type="nucleotide sequence ID" value="NZ_CP028129.1"/>
</dbReference>
<evidence type="ECO:0000313" key="5">
    <source>
        <dbReference type="Proteomes" id="UP000239698"/>
    </source>
</evidence>
<dbReference type="GeneID" id="49820295"/>
<evidence type="ECO:0000256" key="1">
    <source>
        <dbReference type="SAM" id="MobiDB-lite"/>
    </source>
</evidence>
<organism evidence="2 4">
    <name type="scientific">Rathayibacter rathayi</name>
    <name type="common">Corynebacterium rathayi</name>
    <dbReference type="NCBI Taxonomy" id="33887"/>
    <lineage>
        <taxon>Bacteria</taxon>
        <taxon>Bacillati</taxon>
        <taxon>Actinomycetota</taxon>
        <taxon>Actinomycetes</taxon>
        <taxon>Micrococcales</taxon>
        <taxon>Microbacteriaceae</taxon>
        <taxon>Rathayibacter</taxon>
    </lineage>
</organism>
<dbReference type="Proteomes" id="UP000239698">
    <property type="component" value="Unassembled WGS sequence"/>
</dbReference>
<dbReference type="EMBL" id="PSUL01000006">
    <property type="protein sequence ID" value="PPF15175.1"/>
    <property type="molecule type" value="Genomic_DNA"/>
</dbReference>
<evidence type="ECO:0000313" key="3">
    <source>
        <dbReference type="EMBL" id="PPH79019.1"/>
    </source>
</evidence>
<evidence type="ECO:0000313" key="4">
    <source>
        <dbReference type="Proteomes" id="UP000237881"/>
    </source>
</evidence>
<sequence length="113" mass="11277">MVVVYDTAGRPLMPGDQGGRDVSNTQTKMSTGADPFPYIDLDSSEQAAGAGAAAGGLAAAICAALGPESGGMGCVVAGGIGVTIASIVAAHGVCPDSQDFRIYLLTLEDQCRE</sequence>
<proteinExistence type="predicted"/>
<dbReference type="Proteomes" id="UP000237881">
    <property type="component" value="Unassembled WGS sequence"/>
</dbReference>
<keyword evidence="5" id="KW-1185">Reference proteome</keyword>
<gene>
    <name evidence="2" type="ORF">C5C04_04630</name>
    <name evidence="3" type="ORF">C5C40_03505</name>
</gene>
<protein>
    <submittedName>
        <fullName evidence="2">Uncharacterized protein</fullName>
    </submittedName>
</protein>
<dbReference type="AlphaFoldDB" id="A0ABD6WAH7"/>
<feature type="region of interest" description="Disordered" evidence="1">
    <location>
        <begin position="12"/>
        <end position="36"/>
    </location>
</feature>
<evidence type="ECO:0000313" key="2">
    <source>
        <dbReference type="EMBL" id="PPF15175.1"/>
    </source>
</evidence>
<dbReference type="EMBL" id="PSVT01000004">
    <property type="protein sequence ID" value="PPH79019.1"/>
    <property type="molecule type" value="Genomic_DNA"/>
</dbReference>
<accession>A0ABD6WAH7</accession>
<name>A0ABD6WAH7_RATRA</name>
<reference evidence="4 5" key="1">
    <citation type="submission" date="2018-02" db="EMBL/GenBank/DDBJ databases">
        <title>Bacteriophage NCPPB3778 and a type I-E CRISPR drive the evolution of the US Biological Select Agent, Rathayibacter toxicus.</title>
        <authorList>
            <person name="Davis E.W.II."/>
            <person name="Tabima J.F."/>
            <person name="Weisberg A.J."/>
            <person name="Lopes L.D."/>
            <person name="Wiseman M.S."/>
            <person name="Wiseman M.S."/>
            <person name="Pupko T."/>
            <person name="Belcher M.S."/>
            <person name="Sechler A.J."/>
            <person name="Tancos M.A."/>
            <person name="Schroeder B.K."/>
            <person name="Murray T.D."/>
            <person name="Luster D.G."/>
            <person name="Schneider W.L."/>
            <person name="Rogers E."/>
            <person name="Andreote F.D."/>
            <person name="Grunwald N.J."/>
            <person name="Putnam M.L."/>
            <person name="Chang J.H."/>
        </authorList>
    </citation>
    <scope>NUCLEOTIDE SEQUENCE [LARGE SCALE GENOMIC DNA]</scope>
    <source>
        <strain evidence="3 5">AY1D6</strain>
        <strain evidence="2 4">AY1I9</strain>
    </source>
</reference>